<keyword evidence="2" id="KW-1185">Reference proteome</keyword>
<dbReference type="Pfam" id="PF08849">
    <property type="entry name" value="BrxA"/>
    <property type="match status" value="1"/>
</dbReference>
<protein>
    <submittedName>
        <fullName evidence="1">DUF1819 family protein</fullName>
    </submittedName>
</protein>
<name>A0ABW3E9M3_9LACO</name>
<dbReference type="InterPro" id="IPR014948">
    <property type="entry name" value="BrxA"/>
</dbReference>
<evidence type="ECO:0000313" key="1">
    <source>
        <dbReference type="EMBL" id="MFD0896406.1"/>
    </source>
</evidence>
<proteinExistence type="predicted"/>
<gene>
    <name evidence="1" type="ORF">ACFQZ7_01450</name>
</gene>
<dbReference type="Gene3D" id="1.10.3540.10">
    <property type="entry name" value="uncharacterized protein from magnetospirillum magneticum domain"/>
    <property type="match status" value="1"/>
</dbReference>
<reference evidence="2" key="1">
    <citation type="journal article" date="2019" name="Int. J. Syst. Evol. Microbiol.">
        <title>The Global Catalogue of Microorganisms (GCM) 10K type strain sequencing project: providing services to taxonomists for standard genome sequencing and annotation.</title>
        <authorList>
            <consortium name="The Broad Institute Genomics Platform"/>
            <consortium name="The Broad Institute Genome Sequencing Center for Infectious Disease"/>
            <person name="Wu L."/>
            <person name="Ma J."/>
        </authorList>
    </citation>
    <scope>NUCLEOTIDE SEQUENCE [LARGE SCALE GENOMIC DNA]</scope>
    <source>
        <strain evidence="2">CCM 8925</strain>
    </source>
</reference>
<comment type="caution">
    <text evidence="1">The sequence shown here is derived from an EMBL/GenBank/DDBJ whole genome shotgun (WGS) entry which is preliminary data.</text>
</comment>
<dbReference type="RefSeq" id="WP_137638542.1">
    <property type="nucleotide sequence ID" value="NZ_BJDN01000028.1"/>
</dbReference>
<organism evidence="1 2">
    <name type="scientific">Loigolactobacillus binensis</name>
    <dbReference type="NCBI Taxonomy" id="2559922"/>
    <lineage>
        <taxon>Bacteria</taxon>
        <taxon>Bacillati</taxon>
        <taxon>Bacillota</taxon>
        <taxon>Bacilli</taxon>
        <taxon>Lactobacillales</taxon>
        <taxon>Lactobacillaceae</taxon>
        <taxon>Loigolactobacillus</taxon>
    </lineage>
</organism>
<sequence length="194" mass="22130">MSYQTTLSTRPFMYIETKKVAQRLQNGQSPDEVRSAASEQNFLQLPSRARRLAAVNVILKRLEILDDYLLYQFLAADRETSNLILLYALLASDRLFQEFMRQVYLPKIIGMEAGLTKQDGLKFLAEKSTQSEQVAHWTAATQSRLATAYLQVLRDCDLLRDGQLVKGMLAPDVARYLQQHGERALYEVLIGSRV</sequence>
<dbReference type="InterPro" id="IPR023137">
    <property type="entry name" value="BrxA_sf"/>
</dbReference>
<dbReference type="Proteomes" id="UP001597104">
    <property type="component" value="Unassembled WGS sequence"/>
</dbReference>
<dbReference type="EMBL" id="JBHTIO010000006">
    <property type="protein sequence ID" value="MFD0896406.1"/>
    <property type="molecule type" value="Genomic_DNA"/>
</dbReference>
<evidence type="ECO:0000313" key="2">
    <source>
        <dbReference type="Proteomes" id="UP001597104"/>
    </source>
</evidence>
<accession>A0ABW3E9M3</accession>